<dbReference type="EMBL" id="JAANIC010001586">
    <property type="protein sequence ID" value="KAG5346426.1"/>
    <property type="molecule type" value="Genomic_DNA"/>
</dbReference>
<dbReference type="GO" id="GO:0006048">
    <property type="term" value="P:UDP-N-acetylglucosamine biosynthetic process"/>
    <property type="evidence" value="ECO:0007669"/>
    <property type="project" value="UniProtKB-UniRule"/>
</dbReference>
<dbReference type="InterPro" id="IPR016181">
    <property type="entry name" value="Acyl_CoA_acyltransferase"/>
</dbReference>
<reference evidence="8" key="1">
    <citation type="submission" date="2020-03" db="EMBL/GenBank/DDBJ databases">
        <title>Relaxed selection underlies rapid genomic changes in the transitions from sociality to social parasitism in ants.</title>
        <authorList>
            <person name="Bi X."/>
        </authorList>
    </citation>
    <scope>NUCLEOTIDE SEQUENCE</scope>
    <source>
        <strain evidence="8">BGI-DK2014a</strain>
        <tissue evidence="8">Whole body</tissue>
    </source>
</reference>
<dbReference type="FunFam" id="3.40.630.30:FF:000043">
    <property type="entry name" value="Glucosamine 6-phosphate N-acetyltransferase"/>
    <property type="match status" value="1"/>
</dbReference>
<name>A0A836K3Q2_9HYME</name>
<evidence type="ECO:0000256" key="3">
    <source>
        <dbReference type="ARBA" id="ARBA00022679"/>
    </source>
</evidence>
<keyword evidence="9" id="KW-1185">Reference proteome</keyword>
<comment type="pathway">
    <text evidence="1 6">Nucleotide-sugar biosynthesis; UDP-N-acetyl-alpha-D-glucosamine biosynthesis; N-acetyl-alpha-D-glucosamine 1-phosphate from alpha-D-glucosamine 6-phosphate (route I): step 1/2.</text>
</comment>
<evidence type="ECO:0000256" key="6">
    <source>
        <dbReference type="RuleBase" id="RU365086"/>
    </source>
</evidence>
<dbReference type="GO" id="GO:0004343">
    <property type="term" value="F:glucosamine 6-phosphate N-acetyltransferase activity"/>
    <property type="evidence" value="ECO:0007669"/>
    <property type="project" value="UniProtKB-UniRule"/>
</dbReference>
<comment type="caution">
    <text evidence="8">The sequence shown here is derived from an EMBL/GenBank/DDBJ whole genome shotgun (WGS) entry which is preliminary data.</text>
</comment>
<evidence type="ECO:0000256" key="2">
    <source>
        <dbReference type="ARBA" id="ARBA00006048"/>
    </source>
</evidence>
<dbReference type="Proteomes" id="UP000669903">
    <property type="component" value="Unassembled WGS sequence"/>
</dbReference>
<gene>
    <name evidence="8" type="ORF">G6Z76_0001428</name>
</gene>
<feature type="domain" description="N-acetyltransferase" evidence="7">
    <location>
        <begin position="70"/>
        <end position="218"/>
    </location>
</feature>
<dbReference type="InterPro" id="IPR000182">
    <property type="entry name" value="GNAT_dom"/>
</dbReference>
<dbReference type="EC" id="2.3.1.4" evidence="6"/>
<sequence>MSLLMNRCNRCVRTPTQQQCREELEELREVTGSEQHGGILLPEKSVEEDEINLFNPTILDRLSISHVAGLLIRPLKSTDYDKGFLVLLSQLTDVGNVTKEQFLNRFYSMKTADGYYVVVIEDVNSGKVIACASLVVEQKFIHNCSLRGRLEDVVVNNNYRGKSLGKLVVSIVVQLARYFRCYKLSLDCVDRLVPFYENIGFKRETNNANYLNMRFHGENATEQSHL</sequence>
<dbReference type="SUPFAM" id="SSF55729">
    <property type="entry name" value="Acyl-CoA N-acyltransferases (Nat)"/>
    <property type="match status" value="1"/>
</dbReference>
<organism evidence="8 9">
    <name type="scientific">Acromyrmex charruanus</name>
    <dbReference type="NCBI Taxonomy" id="2715315"/>
    <lineage>
        <taxon>Eukaryota</taxon>
        <taxon>Metazoa</taxon>
        <taxon>Ecdysozoa</taxon>
        <taxon>Arthropoda</taxon>
        <taxon>Hexapoda</taxon>
        <taxon>Insecta</taxon>
        <taxon>Pterygota</taxon>
        <taxon>Neoptera</taxon>
        <taxon>Endopterygota</taxon>
        <taxon>Hymenoptera</taxon>
        <taxon>Apocrita</taxon>
        <taxon>Aculeata</taxon>
        <taxon>Formicoidea</taxon>
        <taxon>Formicidae</taxon>
        <taxon>Myrmicinae</taxon>
        <taxon>Acromyrmex</taxon>
    </lineage>
</organism>
<comment type="similarity">
    <text evidence="2 6">Belongs to the acetyltransferase family. GNA1 subfamily.</text>
</comment>
<evidence type="ECO:0000313" key="9">
    <source>
        <dbReference type="Proteomes" id="UP000669903"/>
    </source>
</evidence>
<dbReference type="PANTHER" id="PTHR13355:SF11">
    <property type="entry name" value="GLUCOSAMINE 6-PHOSPHATE N-ACETYLTRANSFERASE"/>
    <property type="match status" value="1"/>
</dbReference>
<protein>
    <recommendedName>
        <fullName evidence="6">Glucosamine 6-phosphate N-acetyltransferase</fullName>
        <ecNumber evidence="6">2.3.1.4</ecNumber>
    </recommendedName>
</protein>
<dbReference type="InterPro" id="IPR039143">
    <property type="entry name" value="GNPNAT1-like"/>
</dbReference>
<accession>A0A836K3Q2</accession>
<feature type="non-terminal residue" evidence="8">
    <location>
        <position position="226"/>
    </location>
</feature>
<keyword evidence="4 6" id="KW-0012">Acyltransferase</keyword>
<dbReference type="Gene3D" id="3.40.630.30">
    <property type="match status" value="1"/>
</dbReference>
<keyword evidence="3 6" id="KW-0808">Transferase</keyword>
<dbReference type="UniPathway" id="UPA00113">
    <property type="reaction ID" value="UER00529"/>
</dbReference>
<evidence type="ECO:0000256" key="5">
    <source>
        <dbReference type="ARBA" id="ARBA00048964"/>
    </source>
</evidence>
<dbReference type="CDD" id="cd04301">
    <property type="entry name" value="NAT_SF"/>
    <property type="match status" value="1"/>
</dbReference>
<comment type="catalytic activity">
    <reaction evidence="5 6">
        <text>D-glucosamine 6-phosphate + acetyl-CoA = N-acetyl-D-glucosamine 6-phosphate + CoA + H(+)</text>
        <dbReference type="Rhea" id="RHEA:10292"/>
        <dbReference type="ChEBI" id="CHEBI:15378"/>
        <dbReference type="ChEBI" id="CHEBI:57287"/>
        <dbReference type="ChEBI" id="CHEBI:57288"/>
        <dbReference type="ChEBI" id="CHEBI:57513"/>
        <dbReference type="ChEBI" id="CHEBI:58725"/>
        <dbReference type="EC" id="2.3.1.4"/>
    </reaction>
</comment>
<dbReference type="AlphaFoldDB" id="A0A836K3Q2"/>
<dbReference type="PROSITE" id="PS51186">
    <property type="entry name" value="GNAT"/>
    <property type="match status" value="1"/>
</dbReference>
<evidence type="ECO:0000256" key="1">
    <source>
        <dbReference type="ARBA" id="ARBA00004832"/>
    </source>
</evidence>
<dbReference type="Pfam" id="PF00583">
    <property type="entry name" value="Acetyltransf_1"/>
    <property type="match status" value="1"/>
</dbReference>
<dbReference type="PANTHER" id="PTHR13355">
    <property type="entry name" value="GLUCOSAMINE 6-PHOSPHATE N-ACETYLTRANSFERASE"/>
    <property type="match status" value="1"/>
</dbReference>
<evidence type="ECO:0000259" key="7">
    <source>
        <dbReference type="PROSITE" id="PS51186"/>
    </source>
</evidence>
<proteinExistence type="inferred from homology"/>
<evidence type="ECO:0000313" key="8">
    <source>
        <dbReference type="EMBL" id="KAG5346426.1"/>
    </source>
</evidence>
<evidence type="ECO:0000256" key="4">
    <source>
        <dbReference type="ARBA" id="ARBA00023315"/>
    </source>
</evidence>
<feature type="non-terminal residue" evidence="8">
    <location>
        <position position="1"/>
    </location>
</feature>